<evidence type="ECO:0000256" key="1">
    <source>
        <dbReference type="SAM" id="Coils"/>
    </source>
</evidence>
<feature type="region of interest" description="Disordered" evidence="2">
    <location>
        <begin position="1"/>
        <end position="29"/>
    </location>
</feature>
<proteinExistence type="predicted"/>
<dbReference type="AlphaFoldDB" id="A0A1I2IAJ0"/>
<evidence type="ECO:0000256" key="2">
    <source>
        <dbReference type="SAM" id="MobiDB-lite"/>
    </source>
</evidence>
<protein>
    <submittedName>
        <fullName evidence="3">Uncharacterized protein</fullName>
    </submittedName>
</protein>
<gene>
    <name evidence="3" type="ORF">SAMN02745121_08559</name>
</gene>
<accession>A0A1I2IAJ0</accession>
<keyword evidence="1" id="KW-0175">Coiled coil</keyword>
<keyword evidence="4" id="KW-1185">Reference proteome</keyword>
<evidence type="ECO:0000313" key="4">
    <source>
        <dbReference type="Proteomes" id="UP000199400"/>
    </source>
</evidence>
<feature type="coiled-coil region" evidence="1">
    <location>
        <begin position="129"/>
        <end position="182"/>
    </location>
</feature>
<reference evidence="4" key="1">
    <citation type="submission" date="2016-10" db="EMBL/GenBank/DDBJ databases">
        <authorList>
            <person name="Varghese N."/>
            <person name="Submissions S."/>
        </authorList>
    </citation>
    <scope>NUCLEOTIDE SEQUENCE [LARGE SCALE GENOMIC DNA]</scope>
    <source>
        <strain evidence="4">ATCC 25963</strain>
    </source>
</reference>
<name>A0A1I2IAJ0_9BACT</name>
<dbReference type="EMBL" id="FOMX01000060">
    <property type="protein sequence ID" value="SFF39234.1"/>
    <property type="molecule type" value="Genomic_DNA"/>
</dbReference>
<dbReference type="Proteomes" id="UP000199400">
    <property type="component" value="Unassembled WGS sequence"/>
</dbReference>
<sequence length="317" mass="34923">MDHGSTPVTRTPRHVSKPGKMTDDAATTPDVEELELWTITIPRTGGSRGDGLGIQGTPTHRFYITTHEGNRLAQTLRRLNVSDARRGRPRFWRGDREVVGLLADGEERAEVTALAEELPGPGAMPTSDTKSLEALRLSLEREIRTLQDRRDNLLGDHDAKVREQLKAQTQHLVDQSAKLREAESMMVDGFKTDVERFVGARKLLGELQPRDAVAEAIREGRLLVEAAAGSTVGQLGALWVSGFSAQKLAQRMGKDVKPEQVLDAAIFNGQAFKLRCNTLRNWATTQKDPRAAAMVTAIDFVLGDVPPEALKRHIAED</sequence>
<organism evidence="3 4">
    <name type="scientific">Nannocystis exedens</name>
    <dbReference type="NCBI Taxonomy" id="54"/>
    <lineage>
        <taxon>Bacteria</taxon>
        <taxon>Pseudomonadati</taxon>
        <taxon>Myxococcota</taxon>
        <taxon>Polyangia</taxon>
        <taxon>Nannocystales</taxon>
        <taxon>Nannocystaceae</taxon>
        <taxon>Nannocystis</taxon>
    </lineage>
</organism>
<evidence type="ECO:0000313" key="3">
    <source>
        <dbReference type="EMBL" id="SFF39234.1"/>
    </source>
</evidence>